<dbReference type="EMBL" id="CP009238">
    <property type="protein sequence ID" value="AIL32324.1"/>
    <property type="molecule type" value="Genomic_DNA"/>
</dbReference>
<dbReference type="CDD" id="cd24048">
    <property type="entry name" value="ASKHA_NBD_FtsA"/>
    <property type="match status" value="1"/>
</dbReference>
<evidence type="ECO:0000259" key="7">
    <source>
        <dbReference type="SMART" id="SM00842"/>
    </source>
</evidence>
<accession>A0A077DCK0</accession>
<keyword evidence="9" id="KW-1185">Reference proteome</keyword>
<dbReference type="Gene3D" id="3.30.420.40">
    <property type="match status" value="2"/>
</dbReference>
<dbReference type="PIRSF" id="PIRSF003101">
    <property type="entry name" value="FtsA"/>
    <property type="match status" value="1"/>
</dbReference>
<dbReference type="SUPFAM" id="SSF53067">
    <property type="entry name" value="Actin-like ATPase domain"/>
    <property type="match status" value="2"/>
</dbReference>
<dbReference type="Pfam" id="PF02491">
    <property type="entry name" value="SHS2_FTSA"/>
    <property type="match status" value="1"/>
</dbReference>
<dbReference type="Proteomes" id="UP000028945">
    <property type="component" value="Chromosome"/>
</dbReference>
<gene>
    <name evidence="5" type="primary">ftsA</name>
    <name evidence="8" type="ORF">IX83_02425</name>
</gene>
<comment type="similarity">
    <text evidence="5 6">Belongs to the FtsA/MreB family.</text>
</comment>
<dbReference type="AlphaFoldDB" id="A0A077DCK0"/>
<dbReference type="InterPro" id="IPR003494">
    <property type="entry name" value="SHS2_FtsA"/>
</dbReference>
<keyword evidence="4 5" id="KW-0131">Cell cycle</keyword>
<dbReference type="GO" id="GO:0009898">
    <property type="term" value="C:cytoplasmic side of plasma membrane"/>
    <property type="evidence" value="ECO:0007669"/>
    <property type="project" value="UniProtKB-UniRule"/>
</dbReference>
<dbReference type="OrthoDB" id="9810567at2"/>
<sequence length="406" mass="44158">MSYDEKDLIVALDIGTNKVVVMVAQSGPDDQFTILGKGMAHNTGSIRAGVVYNIEETITLIQKAIDEAQLMAACKIHDVYVSIGGTHIQSFDSSGVVVIKNKEVGENDVERVNDTAKAISVGADDEIVHSLIQQYIVDGREGILHPVGMSGMRLEARMHIVVGSFSTIMNVRKCVLRCGVKLNHYYLQSLASSTAVLTKDEKDLGVVMLDIGAGTTDIAVYKNGYIVHTGVLNIAGDVITNDIAAVLGTTKQEAENIKLKYGAAVPTHIEEDDLFELNAIGGSVNYEKRKMLSKIIEARLDELFGLVQKEIGKEILDSVSSYVITGGTALMPGIVELAEDVLSKQVRVGVPLYQNNLADLVNDPRYSTVIGMLQEARTDGSKVLRKTRKQSSVKYWCGRVKSWLLS</sequence>
<dbReference type="STRING" id="1072685.IX83_02425"/>
<evidence type="ECO:0000256" key="4">
    <source>
        <dbReference type="ARBA" id="ARBA00023306"/>
    </source>
</evidence>
<evidence type="ECO:0000256" key="5">
    <source>
        <dbReference type="HAMAP-Rule" id="MF_02033"/>
    </source>
</evidence>
<comment type="subcellular location">
    <subcellularLocation>
        <location evidence="5">Cell membrane</location>
        <topology evidence="5">Peripheral membrane protein</topology>
        <orientation evidence="5">Cytoplasmic side</orientation>
    </subcellularLocation>
    <text evidence="5">Localizes to the Z ring in an FtsZ-dependent manner. Targeted to the membrane through a conserved C-terminal amphipathic helix.</text>
</comment>
<dbReference type="HOGENOM" id="CLU_037850_3_2_4"/>
<protein>
    <recommendedName>
        <fullName evidence="5 6">Cell division protein FtsA</fullName>
    </recommendedName>
</protein>
<dbReference type="KEGG" id="bpsi:IX83_02425"/>
<dbReference type="NCBIfam" id="TIGR01174">
    <property type="entry name" value="ftsA"/>
    <property type="match status" value="1"/>
</dbReference>
<evidence type="ECO:0000313" key="9">
    <source>
        <dbReference type="Proteomes" id="UP000028945"/>
    </source>
</evidence>
<evidence type="ECO:0000256" key="2">
    <source>
        <dbReference type="ARBA" id="ARBA00022618"/>
    </source>
</evidence>
<keyword evidence="3 5" id="KW-0472">Membrane</keyword>
<dbReference type="RefSeq" id="WP_038498762.1">
    <property type="nucleotide sequence ID" value="NZ_AFWK01000105.1"/>
</dbReference>
<keyword evidence="1 5" id="KW-1003">Cell membrane</keyword>
<dbReference type="SMART" id="SM00842">
    <property type="entry name" value="FtsA"/>
    <property type="match status" value="1"/>
</dbReference>
<dbReference type="InterPro" id="IPR043129">
    <property type="entry name" value="ATPase_NBD"/>
</dbReference>
<dbReference type="GO" id="GO:0032153">
    <property type="term" value="C:cell division site"/>
    <property type="evidence" value="ECO:0007669"/>
    <property type="project" value="UniProtKB-UniRule"/>
</dbReference>
<dbReference type="InterPro" id="IPR050696">
    <property type="entry name" value="FtsA/MreB"/>
</dbReference>
<name>A0A077DCK0_9BURK</name>
<organism evidence="8 9">
    <name type="scientific">Basilea psittacipulmonis DSM 24701</name>
    <dbReference type="NCBI Taxonomy" id="1072685"/>
    <lineage>
        <taxon>Bacteria</taxon>
        <taxon>Pseudomonadati</taxon>
        <taxon>Pseudomonadota</taxon>
        <taxon>Betaproteobacteria</taxon>
        <taxon>Burkholderiales</taxon>
        <taxon>Alcaligenaceae</taxon>
        <taxon>Basilea</taxon>
    </lineage>
</organism>
<dbReference type="eggNOG" id="COG0849">
    <property type="taxonomic scope" value="Bacteria"/>
</dbReference>
<evidence type="ECO:0000313" key="8">
    <source>
        <dbReference type="EMBL" id="AIL32324.1"/>
    </source>
</evidence>
<reference evidence="8 9" key="1">
    <citation type="journal article" date="2014" name="BMC Genomics">
        <title>A genomic perspective on a new bacterial genus and species from the Alcaligenaceae family, Basilea psittacipulmonis.</title>
        <authorList>
            <person name="Whiteson K.L."/>
            <person name="Hernandez D."/>
            <person name="Lazarevic V."/>
            <person name="Gaia N."/>
            <person name="Farinelli L."/>
            <person name="Francois P."/>
            <person name="Pilo P."/>
            <person name="Frey J."/>
            <person name="Schrenzel J."/>
        </authorList>
    </citation>
    <scope>NUCLEOTIDE SEQUENCE [LARGE SCALE GENOMIC DNA]</scope>
    <source>
        <strain evidence="8 9">DSM 24701</strain>
    </source>
</reference>
<evidence type="ECO:0000256" key="3">
    <source>
        <dbReference type="ARBA" id="ARBA00023136"/>
    </source>
</evidence>
<keyword evidence="2 5" id="KW-0132">Cell division</keyword>
<comment type="subunit">
    <text evidence="5">Self-interacts. Interacts with FtsZ.</text>
</comment>
<proteinExistence type="inferred from homology"/>
<dbReference type="PANTHER" id="PTHR32432">
    <property type="entry name" value="CELL DIVISION PROTEIN FTSA-RELATED"/>
    <property type="match status" value="1"/>
</dbReference>
<dbReference type="InterPro" id="IPR020823">
    <property type="entry name" value="Cell_div_FtsA"/>
</dbReference>
<dbReference type="HAMAP" id="MF_02033">
    <property type="entry name" value="FtsA"/>
    <property type="match status" value="1"/>
</dbReference>
<dbReference type="Pfam" id="PF14450">
    <property type="entry name" value="FtsA"/>
    <property type="match status" value="1"/>
</dbReference>
<dbReference type="GO" id="GO:0043093">
    <property type="term" value="P:FtsZ-dependent cytokinesis"/>
    <property type="evidence" value="ECO:0007669"/>
    <property type="project" value="UniProtKB-UniRule"/>
</dbReference>
<dbReference type="PANTHER" id="PTHR32432:SF4">
    <property type="entry name" value="CELL DIVISION PROTEIN FTSA"/>
    <property type="match status" value="1"/>
</dbReference>
<evidence type="ECO:0000256" key="6">
    <source>
        <dbReference type="PIRNR" id="PIRNR003101"/>
    </source>
</evidence>
<dbReference type="Gene3D" id="3.30.1490.110">
    <property type="match status" value="1"/>
</dbReference>
<evidence type="ECO:0000256" key="1">
    <source>
        <dbReference type="ARBA" id="ARBA00022475"/>
    </source>
</evidence>
<comment type="function">
    <text evidence="5 6">Cell division protein that is involved in the assembly of the Z ring. May serve as a membrane anchor for the Z ring.</text>
</comment>
<feature type="domain" description="SHS2" evidence="7">
    <location>
        <begin position="9"/>
        <end position="196"/>
    </location>
</feature>